<proteinExistence type="predicted"/>
<dbReference type="OrthoDB" id="143720at2"/>
<evidence type="ECO:0000313" key="1">
    <source>
        <dbReference type="EMBL" id="PDW00821.1"/>
    </source>
</evidence>
<name>A0A2A6RDU3_9CHLR</name>
<sequence>MYTREEWHAQLERQLSQRTTRIARNQGITQCYARWYLQEPWLFKWAGMAAFASAQVGIALAAAEVLDAPHGLVRPLAEQQPTEGSVVQFGMAAYGQALNLLFTVPLLLHDATARPLLLNDLELIREANNAIFADVGWAHLAYLNGGLKAVEAAIGSDQQAILEAFRMLDEGAHLMCDPANHEQATALIRRAATTMLHREQMVILPPFMDRMSNQGKLLASFGSWLDFEGTPALIGQPSFNGYFGPLALVSGQRSVCNAEDRWSWIEHDLLPRWATLDSNYSERSVIHRRLVALANAQPNLVQMVASMIHRLYPTLALRTPAR</sequence>
<evidence type="ECO:0000313" key="2">
    <source>
        <dbReference type="Proteomes" id="UP000220527"/>
    </source>
</evidence>
<dbReference type="EMBL" id="NQWI01000166">
    <property type="protein sequence ID" value="PDW00821.1"/>
    <property type="molecule type" value="Genomic_DNA"/>
</dbReference>
<dbReference type="AlphaFoldDB" id="A0A2A6RDU3"/>
<comment type="caution">
    <text evidence="1">The sequence shown here is derived from an EMBL/GenBank/DDBJ whole genome shotgun (WGS) entry which is preliminary data.</text>
</comment>
<keyword evidence="2" id="KW-1185">Reference proteome</keyword>
<dbReference type="InterPro" id="IPR019658">
    <property type="entry name" value="DUF2515"/>
</dbReference>
<dbReference type="Pfam" id="PF10720">
    <property type="entry name" value="DUF2515"/>
    <property type="match status" value="1"/>
</dbReference>
<organism evidence="1 2">
    <name type="scientific">Candidatus Viridilinea mediisalina</name>
    <dbReference type="NCBI Taxonomy" id="2024553"/>
    <lineage>
        <taxon>Bacteria</taxon>
        <taxon>Bacillati</taxon>
        <taxon>Chloroflexota</taxon>
        <taxon>Chloroflexia</taxon>
        <taxon>Chloroflexales</taxon>
        <taxon>Chloroflexineae</taxon>
        <taxon>Oscillochloridaceae</taxon>
        <taxon>Candidatus Viridilinea</taxon>
    </lineage>
</organism>
<reference evidence="2" key="1">
    <citation type="submission" date="2017-08" db="EMBL/GenBank/DDBJ databases">
        <authorList>
            <person name="Grouzdev D.S."/>
            <person name="Gaisin V.A."/>
            <person name="Rysina M.S."/>
            <person name="Gorlenko V.M."/>
        </authorList>
    </citation>
    <scope>NUCLEOTIDE SEQUENCE [LARGE SCALE GENOMIC DNA]</scope>
    <source>
        <strain evidence="2">Kir15-3F</strain>
    </source>
</reference>
<dbReference type="RefSeq" id="WP_097645881.1">
    <property type="nucleotide sequence ID" value="NZ_NQWI01000166.1"/>
</dbReference>
<gene>
    <name evidence="1" type="ORF">CJ255_20155</name>
</gene>
<protein>
    <submittedName>
        <fullName evidence="1">Uncharacterized protein</fullName>
    </submittedName>
</protein>
<accession>A0A2A6RDU3</accession>
<dbReference type="Proteomes" id="UP000220527">
    <property type="component" value="Unassembled WGS sequence"/>
</dbReference>